<dbReference type="Gene3D" id="1.10.3210.10">
    <property type="entry name" value="Hypothetical protein af1432"/>
    <property type="match status" value="1"/>
</dbReference>
<gene>
    <name evidence="2" type="ORF">VAMP_2n731</name>
</gene>
<comment type="caution">
    <text evidence="2">The sequence shown here is derived from an EMBL/GenBank/DDBJ whole genome shotgun (WGS) entry which is preliminary data.</text>
</comment>
<evidence type="ECO:0000313" key="2">
    <source>
        <dbReference type="EMBL" id="MBS8121480.1"/>
    </source>
</evidence>
<accession>A0ABS5QJN4</accession>
<name>A0ABS5QJN4_9BACT</name>
<proteinExistence type="predicted"/>
<dbReference type="CDD" id="cd00077">
    <property type="entry name" value="HDc"/>
    <property type="match status" value="1"/>
</dbReference>
<feature type="domain" description="HD" evidence="1">
    <location>
        <begin position="35"/>
        <end position="158"/>
    </location>
</feature>
<dbReference type="SUPFAM" id="SSF109604">
    <property type="entry name" value="HD-domain/PDEase-like"/>
    <property type="match status" value="1"/>
</dbReference>
<dbReference type="EMBL" id="JAEDAM010000001">
    <property type="protein sequence ID" value="MBS8121480.1"/>
    <property type="molecule type" value="Genomic_DNA"/>
</dbReference>
<evidence type="ECO:0000313" key="3">
    <source>
        <dbReference type="Proteomes" id="UP000680365"/>
    </source>
</evidence>
<sequence length="264" mass="31101">MYSLTKATEDLINHYNIGNINIEKKVSKYNNHKLRHSNGVLEIGRLILIKMEENKKINDIIKNKLEIVFLLHDIGRFYQNNKERVLAGNEFEHGNFGYNLLQKDGYDEQICLAVKYHNKYNINDLYNENTFKKMNNDEKNNTLFISKIIRDADKVQNMLYNIFNSDTLSKLDGDKIDGGDISDKIFYEFKKEKLVDRGFVVSKADFIVSLLCWTFDINFKESINVLNMFGYYDKILKELYKINGIDKNKLDILKNVIYNYINIL</sequence>
<dbReference type="Proteomes" id="UP000680365">
    <property type="component" value="Unassembled WGS sequence"/>
</dbReference>
<evidence type="ECO:0000259" key="1">
    <source>
        <dbReference type="Pfam" id="PF01966"/>
    </source>
</evidence>
<reference evidence="2 3" key="1">
    <citation type="journal article" date="2021" name="Nat. Commun.">
        <title>Reductive evolution and unique predatory mode in the CPR bacterium Vampirococcus lugosii.</title>
        <authorList>
            <person name="Moreira D."/>
            <person name="Zivanovic Y."/>
            <person name="Lopez-Archilla A.I."/>
            <person name="Iniesto M."/>
            <person name="Lopez-Garcia P."/>
        </authorList>
    </citation>
    <scope>NUCLEOTIDE SEQUENCE [LARGE SCALE GENOMIC DNA]</scope>
    <source>
        <strain evidence="2">Chiprana</strain>
    </source>
</reference>
<organism evidence="2 3">
    <name type="scientific">Candidatus Vampirococcus lugosii</name>
    <dbReference type="NCBI Taxonomy" id="2789015"/>
    <lineage>
        <taxon>Bacteria</taxon>
        <taxon>Candidatus Absconditibacteriota</taxon>
        <taxon>Vampirococcus</taxon>
    </lineage>
</organism>
<keyword evidence="3" id="KW-1185">Reference proteome</keyword>
<dbReference type="Pfam" id="PF01966">
    <property type="entry name" value="HD"/>
    <property type="match status" value="1"/>
</dbReference>
<dbReference type="InterPro" id="IPR003607">
    <property type="entry name" value="HD/PDEase_dom"/>
</dbReference>
<dbReference type="InterPro" id="IPR006674">
    <property type="entry name" value="HD_domain"/>
</dbReference>
<dbReference type="RefSeq" id="WP_213348035.1">
    <property type="nucleotide sequence ID" value="NZ_JAEDAM010000001.1"/>
</dbReference>
<protein>
    <recommendedName>
        <fullName evidence="1">HD domain-containing protein</fullName>
    </recommendedName>
</protein>